<gene>
    <name evidence="6" type="primary">rnpA</name>
    <name evidence="8" type="ORF">UW44_C0013G0010</name>
</gene>
<dbReference type="GO" id="GO:0000049">
    <property type="term" value="F:tRNA binding"/>
    <property type="evidence" value="ECO:0007669"/>
    <property type="project" value="UniProtKB-UniRule"/>
</dbReference>
<keyword evidence="1 6" id="KW-0819">tRNA processing</keyword>
<name>A0A0G1HWI7_9BACT</name>
<dbReference type="EMBL" id="LCIH01000013">
    <property type="protein sequence ID" value="KKT51290.1"/>
    <property type="molecule type" value="Genomic_DNA"/>
</dbReference>
<dbReference type="STRING" id="1618387.UW44_C0013G0010"/>
<evidence type="ECO:0000313" key="9">
    <source>
        <dbReference type="Proteomes" id="UP000034006"/>
    </source>
</evidence>
<dbReference type="GO" id="GO:0030677">
    <property type="term" value="C:ribonuclease P complex"/>
    <property type="evidence" value="ECO:0007669"/>
    <property type="project" value="TreeGrafter"/>
</dbReference>
<evidence type="ECO:0000256" key="2">
    <source>
        <dbReference type="ARBA" id="ARBA00022722"/>
    </source>
</evidence>
<comment type="function">
    <text evidence="6">RNaseP catalyzes the removal of the 5'-leader sequence from pre-tRNA to produce the mature 5'-terminus. It can also cleave other RNA substrates such as 4.5S RNA. The protein component plays an auxiliary but essential role in vivo by binding to the 5'-leader sequence and broadening the substrate specificity of the ribozyme.</text>
</comment>
<evidence type="ECO:0000256" key="7">
    <source>
        <dbReference type="NCBIfam" id="TIGR00188"/>
    </source>
</evidence>
<dbReference type="InterPro" id="IPR020568">
    <property type="entry name" value="Ribosomal_Su5_D2-typ_SF"/>
</dbReference>
<evidence type="ECO:0000256" key="3">
    <source>
        <dbReference type="ARBA" id="ARBA00022759"/>
    </source>
</evidence>
<reference evidence="8 9" key="1">
    <citation type="journal article" date="2015" name="Nature">
        <title>rRNA introns, odd ribosomes, and small enigmatic genomes across a large radiation of phyla.</title>
        <authorList>
            <person name="Brown C.T."/>
            <person name="Hug L.A."/>
            <person name="Thomas B.C."/>
            <person name="Sharon I."/>
            <person name="Castelle C.J."/>
            <person name="Singh A."/>
            <person name="Wilkins M.J."/>
            <person name="Williams K.H."/>
            <person name="Banfield J.F."/>
        </authorList>
    </citation>
    <scope>NUCLEOTIDE SEQUENCE [LARGE SCALE GENOMIC DNA]</scope>
</reference>
<evidence type="ECO:0000256" key="4">
    <source>
        <dbReference type="ARBA" id="ARBA00022801"/>
    </source>
</evidence>
<dbReference type="SUPFAM" id="SSF54211">
    <property type="entry name" value="Ribosomal protein S5 domain 2-like"/>
    <property type="match status" value="1"/>
</dbReference>
<evidence type="ECO:0000256" key="5">
    <source>
        <dbReference type="ARBA" id="ARBA00022884"/>
    </source>
</evidence>
<comment type="subunit">
    <text evidence="6">Consists of a catalytic RNA component (M1 or rnpB) and a protein subunit.</text>
</comment>
<comment type="caution">
    <text evidence="8">The sequence shown here is derived from an EMBL/GenBank/DDBJ whole genome shotgun (WGS) entry which is preliminary data.</text>
</comment>
<dbReference type="PANTHER" id="PTHR33992">
    <property type="entry name" value="RIBONUCLEASE P PROTEIN COMPONENT"/>
    <property type="match status" value="1"/>
</dbReference>
<dbReference type="HAMAP" id="MF_00227">
    <property type="entry name" value="RNase_P"/>
    <property type="match status" value="1"/>
</dbReference>
<dbReference type="AlphaFoldDB" id="A0A0G1HWI7"/>
<protein>
    <recommendedName>
        <fullName evidence="6 7">Ribonuclease P protein component</fullName>
        <shortName evidence="6">RNase P protein</shortName>
        <shortName evidence="6">RNaseP protein</shortName>
        <ecNumber evidence="6 7">3.1.26.5</ecNumber>
    </recommendedName>
    <alternativeName>
        <fullName evidence="6">Protein C5</fullName>
    </alternativeName>
</protein>
<dbReference type="GO" id="GO:0001682">
    <property type="term" value="P:tRNA 5'-leader removal"/>
    <property type="evidence" value="ECO:0007669"/>
    <property type="project" value="UniProtKB-UniRule"/>
</dbReference>
<dbReference type="Gene3D" id="3.30.230.10">
    <property type="match status" value="1"/>
</dbReference>
<dbReference type="EC" id="3.1.26.5" evidence="6 7"/>
<comment type="similarity">
    <text evidence="6">Belongs to the RnpA family.</text>
</comment>
<keyword evidence="3 6" id="KW-0255">Endonuclease</keyword>
<dbReference type="PANTHER" id="PTHR33992:SF1">
    <property type="entry name" value="RIBONUCLEASE P PROTEIN COMPONENT"/>
    <property type="match status" value="1"/>
</dbReference>
<evidence type="ECO:0000256" key="6">
    <source>
        <dbReference type="HAMAP-Rule" id="MF_00227"/>
    </source>
</evidence>
<keyword evidence="4 6" id="KW-0378">Hydrolase</keyword>
<dbReference type="Pfam" id="PF00825">
    <property type="entry name" value="Ribonuclease_P"/>
    <property type="match status" value="1"/>
</dbReference>
<keyword evidence="5 6" id="KW-0694">RNA-binding</keyword>
<sequence length="130" mass="14447">MPLPAANRLPLRKERDRLTHEGKSFHTRHFTLVTAPTPIVIASEARQSISHPVGAIHESPAPRFSILLSKKTARLAVDRNRIKRITSALLSDLLPSFPPADYMVIPKRSVLNTPHPDLLADLSSLLPKLK</sequence>
<dbReference type="GO" id="GO:0004526">
    <property type="term" value="F:ribonuclease P activity"/>
    <property type="evidence" value="ECO:0007669"/>
    <property type="project" value="UniProtKB-UniRule"/>
</dbReference>
<organism evidence="8 9">
    <name type="scientific">Candidatus Collierbacteria bacterium GW2011_GWB2_44_22</name>
    <dbReference type="NCBI Taxonomy" id="1618387"/>
    <lineage>
        <taxon>Bacteria</taxon>
        <taxon>Candidatus Collieribacteriota</taxon>
    </lineage>
</organism>
<evidence type="ECO:0000256" key="1">
    <source>
        <dbReference type="ARBA" id="ARBA00022694"/>
    </source>
</evidence>
<proteinExistence type="inferred from homology"/>
<dbReference type="InterPro" id="IPR014721">
    <property type="entry name" value="Ribsml_uS5_D2-typ_fold_subgr"/>
</dbReference>
<comment type="catalytic activity">
    <reaction evidence="6">
        <text>Endonucleolytic cleavage of RNA, removing 5'-extranucleotides from tRNA precursor.</text>
        <dbReference type="EC" id="3.1.26.5"/>
    </reaction>
</comment>
<dbReference type="Proteomes" id="UP000034006">
    <property type="component" value="Unassembled WGS sequence"/>
</dbReference>
<evidence type="ECO:0000313" key="8">
    <source>
        <dbReference type="EMBL" id="KKT51290.1"/>
    </source>
</evidence>
<dbReference type="InterPro" id="IPR000100">
    <property type="entry name" value="RNase_P"/>
</dbReference>
<dbReference type="GO" id="GO:0042781">
    <property type="term" value="F:3'-tRNA processing endoribonuclease activity"/>
    <property type="evidence" value="ECO:0007669"/>
    <property type="project" value="TreeGrafter"/>
</dbReference>
<dbReference type="NCBIfam" id="TIGR00188">
    <property type="entry name" value="rnpA"/>
    <property type="match status" value="1"/>
</dbReference>
<accession>A0A0G1HWI7</accession>
<keyword evidence="2 6" id="KW-0540">Nuclease</keyword>